<evidence type="ECO:0000259" key="2">
    <source>
        <dbReference type="Pfam" id="PF02852"/>
    </source>
</evidence>
<dbReference type="Proteomes" id="UP000295818">
    <property type="component" value="Unassembled WGS sequence"/>
</dbReference>
<dbReference type="Gene3D" id="3.50.50.60">
    <property type="entry name" value="FAD/NAD(P)-binding domain"/>
    <property type="match status" value="1"/>
</dbReference>
<dbReference type="Gene3D" id="3.30.390.30">
    <property type="match status" value="1"/>
</dbReference>
<feature type="compositionally biased region" description="Low complexity" evidence="1">
    <location>
        <begin position="115"/>
        <end position="129"/>
    </location>
</feature>
<accession>A0ABY2BTN9</accession>
<feature type="domain" description="Pyridine nucleotide-disulphide oxidoreductase dimerisation" evidence="2">
    <location>
        <begin position="54"/>
        <end position="106"/>
    </location>
</feature>
<gene>
    <name evidence="3" type="ORF">EV644_101100</name>
</gene>
<dbReference type="SUPFAM" id="SSF51905">
    <property type="entry name" value="FAD/NAD(P)-binding domain"/>
    <property type="match status" value="1"/>
</dbReference>
<comment type="caution">
    <text evidence="3">The sequence shown here is derived from an EMBL/GenBank/DDBJ whole genome shotgun (WGS) entry which is preliminary data.</text>
</comment>
<dbReference type="InterPro" id="IPR036188">
    <property type="entry name" value="FAD/NAD-bd_sf"/>
</dbReference>
<dbReference type="InterPro" id="IPR004099">
    <property type="entry name" value="Pyr_nucl-diS_OxRdtase_dimer"/>
</dbReference>
<evidence type="ECO:0000256" key="1">
    <source>
        <dbReference type="SAM" id="MobiDB-lite"/>
    </source>
</evidence>
<name>A0ABY2BTN9_9ACTN</name>
<proteinExistence type="predicted"/>
<dbReference type="PANTHER" id="PTHR43014:SF4">
    <property type="entry name" value="PYRIDINE NUCLEOTIDE-DISULFIDE OXIDOREDUCTASE RCLA-RELATED"/>
    <property type="match status" value="1"/>
</dbReference>
<reference evidence="3 4" key="1">
    <citation type="journal article" date="2015" name="Stand. Genomic Sci.">
        <title>Genomic Encyclopedia of Bacterial and Archaeal Type Strains, Phase III: the genomes of soil and plant-associated and newly described type strains.</title>
        <authorList>
            <person name="Whitman W.B."/>
            <person name="Woyke T."/>
            <person name="Klenk H.P."/>
            <person name="Zhou Y."/>
            <person name="Lilburn T.G."/>
            <person name="Beck B.J."/>
            <person name="De Vos P."/>
            <person name="Vandamme P."/>
            <person name="Eisen J.A."/>
            <person name="Garrity G."/>
            <person name="Hugenholtz P."/>
            <person name="Kyrpides N.C."/>
        </authorList>
    </citation>
    <scope>NUCLEOTIDE SEQUENCE [LARGE SCALE GENOMIC DNA]</scope>
    <source>
        <strain evidence="3 4">VKM Ac-2538</strain>
    </source>
</reference>
<evidence type="ECO:0000313" key="3">
    <source>
        <dbReference type="EMBL" id="TCO31460.1"/>
    </source>
</evidence>
<dbReference type="EMBL" id="SLWM01000001">
    <property type="protein sequence ID" value="TCO31460.1"/>
    <property type="molecule type" value="Genomic_DNA"/>
</dbReference>
<keyword evidence="4" id="KW-1185">Reference proteome</keyword>
<dbReference type="PRINTS" id="PR00411">
    <property type="entry name" value="PNDRDTASEI"/>
</dbReference>
<feature type="region of interest" description="Disordered" evidence="1">
    <location>
        <begin position="107"/>
        <end position="146"/>
    </location>
</feature>
<protein>
    <submittedName>
        <fullName evidence="3">Pyridine nucleotide-disulfide oxidoreductase</fullName>
    </submittedName>
</protein>
<dbReference type="SUPFAM" id="SSF55424">
    <property type="entry name" value="FAD/NAD-linked reductases, dimerisation (C-terminal) domain"/>
    <property type="match status" value="1"/>
</dbReference>
<dbReference type="InterPro" id="IPR016156">
    <property type="entry name" value="FAD/NAD-linked_Rdtase_dimer_sf"/>
</dbReference>
<dbReference type="Pfam" id="PF02852">
    <property type="entry name" value="Pyr_redox_dim"/>
    <property type="match status" value="1"/>
</dbReference>
<dbReference type="PANTHER" id="PTHR43014">
    <property type="entry name" value="MERCURIC REDUCTASE"/>
    <property type="match status" value="1"/>
</dbReference>
<evidence type="ECO:0000313" key="4">
    <source>
        <dbReference type="Proteomes" id="UP000295818"/>
    </source>
</evidence>
<sequence>MVDEYQRTGVEGVFALGDIWAPYQLKHVANRQAEVVAHNLRHPDDLIATDLDVVPAAVFTNPQIATVGATEQDCREAGDDYVVGTARYADVAYGWAMEDRTGCCKVPESTRRRWPSGLTGSTPPSTTEPAQPSARDQVAQRRPVAS</sequence>
<organism evidence="3 4">
    <name type="scientific">Kribbella orskensis</name>
    <dbReference type="NCBI Taxonomy" id="2512216"/>
    <lineage>
        <taxon>Bacteria</taxon>
        <taxon>Bacillati</taxon>
        <taxon>Actinomycetota</taxon>
        <taxon>Actinomycetes</taxon>
        <taxon>Propionibacteriales</taxon>
        <taxon>Kribbellaceae</taxon>
        <taxon>Kribbella</taxon>
    </lineage>
</organism>